<dbReference type="EMBL" id="CAJVPS010000908">
    <property type="protein sequence ID" value="CAG8515136.1"/>
    <property type="molecule type" value="Genomic_DNA"/>
</dbReference>
<evidence type="ECO:0000313" key="6">
    <source>
        <dbReference type="Proteomes" id="UP000789508"/>
    </source>
</evidence>
<dbReference type="InterPro" id="IPR039169">
    <property type="entry name" value="Abitram"/>
</dbReference>
<feature type="region of interest" description="Disordered" evidence="4">
    <location>
        <begin position="1"/>
        <end position="24"/>
    </location>
</feature>
<dbReference type="Pfam" id="PF01597">
    <property type="entry name" value="GCV_H"/>
    <property type="match status" value="1"/>
</dbReference>
<sequence>MSGAINKNETEISHDDNVNDHRNIAASSSSITSTTTIPGFDISKYTKFAQKLEKDPISYLDRYYQKLYFLDPDEVKQEDFYVYRPPNGLCVLGLAPTHPLIREASTSSYFNSSTTEHSERSIIVSIAFNKIVTSSAGKVGKKNRLFRPNNNLCSIAVSRLPQTSSASSSALLTNLVSELETIIKHDKSASITEKSYGDIRDFITKNPKFEKHLLDIKFPVTGFLVDWNEKIVNNPEYLFEKPYSEGYIAIIKPQKQEPPELKKWVTEAEYQKLRFGIVVSTEETNDQFIVDEEVSNITTAIHENASTMETDMTDEDNKIVDSNDD</sequence>
<dbReference type="PANTHER" id="PTHR13651:SF0">
    <property type="entry name" value="PROTEIN ABITRAM"/>
    <property type="match status" value="1"/>
</dbReference>
<evidence type="ECO:0000256" key="2">
    <source>
        <dbReference type="ARBA" id="ARBA00019325"/>
    </source>
</evidence>
<feature type="compositionally biased region" description="Basic and acidic residues" evidence="4">
    <location>
        <begin position="8"/>
        <end position="23"/>
    </location>
</feature>
<dbReference type="Proteomes" id="UP000789508">
    <property type="component" value="Unassembled WGS sequence"/>
</dbReference>
<dbReference type="Gene3D" id="2.40.50.100">
    <property type="match status" value="1"/>
</dbReference>
<proteinExistence type="inferred from homology"/>
<dbReference type="PANTHER" id="PTHR13651">
    <property type="entry name" value="PROTEIN ABITRAM"/>
    <property type="match status" value="1"/>
</dbReference>
<gene>
    <name evidence="5" type="ORF">ALEPTO_LOCUS4176</name>
</gene>
<dbReference type="SUPFAM" id="SSF51230">
    <property type="entry name" value="Single hybrid motif"/>
    <property type="match status" value="1"/>
</dbReference>
<dbReference type="InterPro" id="IPR033753">
    <property type="entry name" value="GCV_H/Fam206"/>
</dbReference>
<accession>A0A9N9F7P0</accession>
<name>A0A9N9F7P0_9GLOM</name>
<dbReference type="InterPro" id="IPR011053">
    <property type="entry name" value="Single_hybrid_motif"/>
</dbReference>
<keyword evidence="6" id="KW-1185">Reference proteome</keyword>
<evidence type="ECO:0000256" key="4">
    <source>
        <dbReference type="SAM" id="MobiDB-lite"/>
    </source>
</evidence>
<dbReference type="AlphaFoldDB" id="A0A9N9F7P0"/>
<dbReference type="OrthoDB" id="48130at2759"/>
<evidence type="ECO:0000313" key="5">
    <source>
        <dbReference type="EMBL" id="CAG8515136.1"/>
    </source>
</evidence>
<evidence type="ECO:0000256" key="3">
    <source>
        <dbReference type="ARBA" id="ARBA00030463"/>
    </source>
</evidence>
<evidence type="ECO:0000256" key="1">
    <source>
        <dbReference type="ARBA" id="ARBA00010764"/>
    </source>
</evidence>
<comment type="similarity">
    <text evidence="1">Belongs to the ABITRAM family.</text>
</comment>
<comment type="caution">
    <text evidence="5">The sequence shown here is derived from an EMBL/GenBank/DDBJ whole genome shotgun (WGS) entry which is preliminary data.</text>
</comment>
<protein>
    <recommendedName>
        <fullName evidence="2">Protein Abitram</fullName>
    </recommendedName>
    <alternativeName>
        <fullName evidence="3">Actin-binding transcription modulator</fullName>
    </alternativeName>
</protein>
<organism evidence="5 6">
    <name type="scientific">Ambispora leptoticha</name>
    <dbReference type="NCBI Taxonomy" id="144679"/>
    <lineage>
        <taxon>Eukaryota</taxon>
        <taxon>Fungi</taxon>
        <taxon>Fungi incertae sedis</taxon>
        <taxon>Mucoromycota</taxon>
        <taxon>Glomeromycotina</taxon>
        <taxon>Glomeromycetes</taxon>
        <taxon>Archaeosporales</taxon>
        <taxon>Ambisporaceae</taxon>
        <taxon>Ambispora</taxon>
    </lineage>
</organism>
<reference evidence="5" key="1">
    <citation type="submission" date="2021-06" db="EMBL/GenBank/DDBJ databases">
        <authorList>
            <person name="Kallberg Y."/>
            <person name="Tangrot J."/>
            <person name="Rosling A."/>
        </authorList>
    </citation>
    <scope>NUCLEOTIDE SEQUENCE</scope>
    <source>
        <strain evidence="5">FL130A</strain>
    </source>
</reference>